<dbReference type="RefSeq" id="WP_151054885.1">
    <property type="nucleotide sequence ID" value="NZ_CP044222.1"/>
</dbReference>
<dbReference type="PROSITE" id="PS00150">
    <property type="entry name" value="ACYLPHOSPHATASE_1"/>
    <property type="match status" value="1"/>
</dbReference>
<feature type="active site" evidence="5">
    <location>
        <position position="38"/>
    </location>
</feature>
<dbReference type="InterPro" id="IPR017968">
    <property type="entry name" value="Acylphosphatase_CS"/>
</dbReference>
<name>A0A5J6LEA3_9GAMM</name>
<sequence length="96" mass="10692">MAKICLHVRVVGRVQGVWFRRFTQQQAEAHGVVGWVRNLADGSVEAMLCGEEINVHHVEAWLNQGPELATVAEVIAEPGDWDDSHTGFEIRDDADN</sequence>
<evidence type="ECO:0000256" key="4">
    <source>
        <dbReference type="ARBA" id="ARBA00047645"/>
    </source>
</evidence>
<dbReference type="Proteomes" id="UP000325606">
    <property type="component" value="Chromosome"/>
</dbReference>
<dbReference type="KEGG" id="nik:F5I99_08195"/>
<evidence type="ECO:0000259" key="8">
    <source>
        <dbReference type="PROSITE" id="PS51160"/>
    </source>
</evidence>
<evidence type="ECO:0000256" key="7">
    <source>
        <dbReference type="RuleBase" id="RU004168"/>
    </source>
</evidence>
<dbReference type="Gene3D" id="3.30.70.100">
    <property type="match status" value="1"/>
</dbReference>
<dbReference type="PANTHER" id="PTHR47268:SF4">
    <property type="entry name" value="ACYLPHOSPHATASE"/>
    <property type="match status" value="1"/>
</dbReference>
<dbReference type="EMBL" id="CP044222">
    <property type="protein sequence ID" value="QEW06491.1"/>
    <property type="molecule type" value="Genomic_DNA"/>
</dbReference>
<evidence type="ECO:0000313" key="9">
    <source>
        <dbReference type="EMBL" id="QEW06491.1"/>
    </source>
</evidence>
<dbReference type="InterPro" id="IPR020456">
    <property type="entry name" value="Acylphosphatase"/>
</dbReference>
<feature type="domain" description="Acylphosphatase-like" evidence="8">
    <location>
        <begin position="5"/>
        <end position="92"/>
    </location>
</feature>
<dbReference type="EC" id="3.6.1.7" evidence="2 5"/>
<proteinExistence type="inferred from homology"/>
<evidence type="ECO:0000256" key="5">
    <source>
        <dbReference type="PROSITE-ProRule" id="PRU00520"/>
    </source>
</evidence>
<dbReference type="PANTHER" id="PTHR47268">
    <property type="entry name" value="ACYLPHOSPHATASE"/>
    <property type="match status" value="1"/>
</dbReference>
<dbReference type="InterPro" id="IPR001792">
    <property type="entry name" value="Acylphosphatase-like_dom"/>
</dbReference>
<dbReference type="GO" id="GO:0003998">
    <property type="term" value="F:acylphosphatase activity"/>
    <property type="evidence" value="ECO:0007669"/>
    <property type="project" value="UniProtKB-EC"/>
</dbReference>
<dbReference type="Pfam" id="PF00708">
    <property type="entry name" value="Acylphosphatase"/>
    <property type="match status" value="1"/>
</dbReference>
<dbReference type="PRINTS" id="PR00112">
    <property type="entry name" value="ACYLPHPHTASE"/>
</dbReference>
<dbReference type="PROSITE" id="PS51160">
    <property type="entry name" value="ACYLPHOSPHATASE_3"/>
    <property type="match status" value="1"/>
</dbReference>
<evidence type="ECO:0000313" key="10">
    <source>
        <dbReference type="Proteomes" id="UP000325606"/>
    </source>
</evidence>
<comment type="similarity">
    <text evidence="1 7">Belongs to the acylphosphatase family.</text>
</comment>
<evidence type="ECO:0000256" key="6">
    <source>
        <dbReference type="RuleBase" id="RU000553"/>
    </source>
</evidence>
<dbReference type="PROSITE" id="PS00151">
    <property type="entry name" value="ACYLPHOSPHATASE_2"/>
    <property type="match status" value="1"/>
</dbReference>
<evidence type="ECO:0000256" key="2">
    <source>
        <dbReference type="ARBA" id="ARBA00012150"/>
    </source>
</evidence>
<keyword evidence="10" id="KW-1185">Reference proteome</keyword>
<evidence type="ECO:0000256" key="1">
    <source>
        <dbReference type="ARBA" id="ARBA00005614"/>
    </source>
</evidence>
<keyword evidence="5 6" id="KW-0378">Hydrolase</keyword>
<protein>
    <recommendedName>
        <fullName evidence="3 5">Acylphosphatase</fullName>
        <ecNumber evidence="2 5">3.6.1.7</ecNumber>
    </recommendedName>
</protein>
<accession>A0A5J6LEA3</accession>
<dbReference type="AlphaFoldDB" id="A0A5J6LEA3"/>
<evidence type="ECO:0000256" key="3">
    <source>
        <dbReference type="ARBA" id="ARBA00015991"/>
    </source>
</evidence>
<dbReference type="SUPFAM" id="SSF54975">
    <property type="entry name" value="Acylphosphatase/BLUF domain-like"/>
    <property type="match status" value="1"/>
</dbReference>
<comment type="catalytic activity">
    <reaction evidence="4 5 6">
        <text>an acyl phosphate + H2O = a carboxylate + phosphate + H(+)</text>
        <dbReference type="Rhea" id="RHEA:14965"/>
        <dbReference type="ChEBI" id="CHEBI:15377"/>
        <dbReference type="ChEBI" id="CHEBI:15378"/>
        <dbReference type="ChEBI" id="CHEBI:29067"/>
        <dbReference type="ChEBI" id="CHEBI:43474"/>
        <dbReference type="ChEBI" id="CHEBI:59918"/>
        <dbReference type="EC" id="3.6.1.7"/>
    </reaction>
</comment>
<feature type="active site" evidence="5">
    <location>
        <position position="20"/>
    </location>
</feature>
<organism evidence="9 10">
    <name type="scientific">Nitrincola iocasae</name>
    <dbReference type="NCBI Taxonomy" id="2614693"/>
    <lineage>
        <taxon>Bacteria</taxon>
        <taxon>Pseudomonadati</taxon>
        <taxon>Pseudomonadota</taxon>
        <taxon>Gammaproteobacteria</taxon>
        <taxon>Oceanospirillales</taxon>
        <taxon>Oceanospirillaceae</taxon>
        <taxon>Nitrincola</taxon>
    </lineage>
</organism>
<dbReference type="NCBIfam" id="NF011022">
    <property type="entry name" value="PRK14451.1"/>
    <property type="match status" value="1"/>
</dbReference>
<reference evidence="9 10" key="1">
    <citation type="submission" date="2019-09" db="EMBL/GenBank/DDBJ databases">
        <title>Nitrincola iocasae sp. nov., a bacterium isolated from the sediment collected at a cold seep field in South China Sea.</title>
        <authorList>
            <person name="Zhang H."/>
            <person name="Wang H."/>
            <person name="Li C."/>
        </authorList>
    </citation>
    <scope>NUCLEOTIDE SEQUENCE [LARGE SCALE GENOMIC DNA]</scope>
    <source>
        <strain evidence="9 10">KXZD1103</strain>
    </source>
</reference>
<dbReference type="InterPro" id="IPR036046">
    <property type="entry name" value="Acylphosphatase-like_dom_sf"/>
</dbReference>
<gene>
    <name evidence="9" type="ORF">F5I99_08195</name>
</gene>